<proteinExistence type="predicted"/>
<feature type="compositionally biased region" description="Basic and acidic residues" evidence="1">
    <location>
        <begin position="223"/>
        <end position="250"/>
    </location>
</feature>
<reference evidence="2 3" key="1">
    <citation type="submission" date="2019-07" db="EMBL/GenBank/DDBJ databases">
        <title>Venturia inaequalis Genome Resource.</title>
        <authorList>
            <person name="Lichtner F.J."/>
        </authorList>
    </citation>
    <scope>NUCLEOTIDE SEQUENCE [LARGE SCALE GENOMIC DNA]</scope>
    <source>
        <strain evidence="2 3">DMI_063113</strain>
    </source>
</reference>
<dbReference type="AlphaFoldDB" id="A0A8H3V1L2"/>
<accession>A0A8H3V1L2</accession>
<evidence type="ECO:0000313" key="3">
    <source>
        <dbReference type="Proteomes" id="UP000490939"/>
    </source>
</evidence>
<feature type="region of interest" description="Disordered" evidence="1">
    <location>
        <begin position="222"/>
        <end position="260"/>
    </location>
</feature>
<organism evidence="2 3">
    <name type="scientific">Venturia inaequalis</name>
    <name type="common">Apple scab fungus</name>
    <dbReference type="NCBI Taxonomy" id="5025"/>
    <lineage>
        <taxon>Eukaryota</taxon>
        <taxon>Fungi</taxon>
        <taxon>Dikarya</taxon>
        <taxon>Ascomycota</taxon>
        <taxon>Pezizomycotina</taxon>
        <taxon>Dothideomycetes</taxon>
        <taxon>Pleosporomycetidae</taxon>
        <taxon>Venturiales</taxon>
        <taxon>Venturiaceae</taxon>
        <taxon>Venturia</taxon>
    </lineage>
</organism>
<keyword evidence="3" id="KW-1185">Reference proteome</keyword>
<gene>
    <name evidence="2" type="ORF">EG327_007160</name>
</gene>
<evidence type="ECO:0000313" key="2">
    <source>
        <dbReference type="EMBL" id="KAE9979098.1"/>
    </source>
</evidence>
<evidence type="ECO:0000256" key="1">
    <source>
        <dbReference type="SAM" id="MobiDB-lite"/>
    </source>
</evidence>
<feature type="compositionally biased region" description="Polar residues" evidence="1">
    <location>
        <begin position="469"/>
        <end position="486"/>
    </location>
</feature>
<feature type="region of interest" description="Disordered" evidence="1">
    <location>
        <begin position="469"/>
        <end position="496"/>
    </location>
</feature>
<comment type="caution">
    <text evidence="2">The sequence shown here is derived from an EMBL/GenBank/DDBJ whole genome shotgun (WGS) entry which is preliminary data.</text>
</comment>
<feature type="compositionally biased region" description="Polar residues" evidence="1">
    <location>
        <begin position="701"/>
        <end position="712"/>
    </location>
</feature>
<dbReference type="EMBL" id="WNWR01000423">
    <property type="protein sequence ID" value="KAE9979098.1"/>
    <property type="molecule type" value="Genomic_DNA"/>
</dbReference>
<sequence length="853" mass="95560">MSTNRARTSETRSPKRPSPDPEEGEKPPKREKPTRGIQGARQLQDPQARASRPPAPPSAEAIRRTQILNSHRTRWTNRTNYDGRYTYWHGRPKGTQIEIQEIEYDRQLAVDFVYMAIVSVSEAIEHPLGQNPYSLLSVAQISSIYQFPEAVEETTVARAGRLLIFPWNFHAEPSKRCVLCRSCVETSRACDRCLLCLDRMEEIEQVDLTGVIDSWKATHQLQRPKDVVEDKQEEGPESKNDDDPQSEKKAGKPPLQVDDPPRHTIMIVAEMFNGHPWFRVYNSNTAYKFDIVEMTLIVKALEIIHWFPKPRSRPVPVPEMFTIVPTMNQYGAGTKQPCGIHTILNGWAVAMGLESLINPHCILNDDGYDSAIHLINLVVGGRADFWLIFHWMIEREFIYKPRKKTGRTIRFQDVSLAADMDTEDHIFSLFTEGGARYFDQSIPMVDDNHLDIITQAAIDREALSVLQTDAEQDQASAETGGSLSRSSSEDPELLNVPGSNSALKESIIHQISKAFQEITKGKTPPTLEELHKTLRGCSHLAWYLRQRLHHGPISGRECATRKSFEEIALEITGKTGFFSVPALLQALTIVMHGMLDGEVALTPAVLSRKVQAIEEFRLPDEEDMSGRGAEIAEGLHLLVRKMGKNYRYALTPKTISNRSSDNNATISDPVSHKPGYKKPSSSARLKNNSKKAMAEPPANPPTSGASAPGNQTSNFSIDAASLEILKGEISNRLLVQIQKITHSSTPLTPEELRRSLRGSAHLGWFVRQRLHKGTISGREYAQTRKFEELTLLLVGKENWGRIPVVLQALANVMHDILDGDAKLSDGALSRAMMCFEEGGMPEPEDLVDSEEDK</sequence>
<feature type="compositionally biased region" description="Basic and acidic residues" evidence="1">
    <location>
        <begin position="7"/>
        <end position="34"/>
    </location>
</feature>
<protein>
    <submittedName>
        <fullName evidence="2">Uncharacterized protein</fullName>
    </submittedName>
</protein>
<feature type="compositionally biased region" description="Polar residues" evidence="1">
    <location>
        <begin position="657"/>
        <end position="668"/>
    </location>
</feature>
<feature type="region of interest" description="Disordered" evidence="1">
    <location>
        <begin position="1"/>
        <end position="60"/>
    </location>
</feature>
<dbReference type="Proteomes" id="UP000490939">
    <property type="component" value="Unassembled WGS sequence"/>
</dbReference>
<name>A0A8H3V1L2_VENIN</name>
<feature type="region of interest" description="Disordered" evidence="1">
    <location>
        <begin position="657"/>
        <end position="712"/>
    </location>
</feature>